<organism evidence="18 19">
    <name type="scientific">Brevibacillus fluminis</name>
    <dbReference type="NCBI Taxonomy" id="511487"/>
    <lineage>
        <taxon>Bacteria</taxon>
        <taxon>Bacillati</taxon>
        <taxon>Bacillota</taxon>
        <taxon>Bacilli</taxon>
        <taxon>Bacillales</taxon>
        <taxon>Paenibacillaceae</taxon>
        <taxon>Brevibacillus</taxon>
    </lineage>
</organism>
<dbReference type="Gene3D" id="3.40.50.720">
    <property type="entry name" value="NAD(P)-binding Rossmann-like Domain"/>
    <property type="match status" value="1"/>
</dbReference>
<keyword evidence="13 14" id="KW-0521">NADP</keyword>
<evidence type="ECO:0000313" key="19">
    <source>
        <dbReference type="Proteomes" id="UP000271031"/>
    </source>
</evidence>
<dbReference type="RefSeq" id="WP_122918406.1">
    <property type="nucleotide sequence ID" value="NZ_RHHQ01000010.1"/>
</dbReference>
<dbReference type="PANTHER" id="PTHR43331:SF1">
    <property type="entry name" value="HOMOSERINE DEHYDROGENASE"/>
    <property type="match status" value="1"/>
</dbReference>
<comment type="caution">
    <text evidence="18">The sequence shown here is derived from an EMBL/GenBank/DDBJ whole genome shotgun (WGS) entry which is preliminary data.</text>
</comment>
<dbReference type="Pfam" id="PF03447">
    <property type="entry name" value="NAD_binding_3"/>
    <property type="match status" value="1"/>
</dbReference>
<evidence type="ECO:0000256" key="15">
    <source>
        <dbReference type="RuleBase" id="RU004171"/>
    </source>
</evidence>
<sequence length="346" mass="37356">MKQWNIVITGFGRVGWHVAELIGKRRERYLQRYQADVRIVGVCGSKKGLYHQAGLPGEQLAALTAASGGLQASPEASEAHTGTAFLQGSGADVVIEAGPTDFVTGGPAYEYITTALRCSMHVISISKGALVFDYPGLKRLAEEHQVMLKISGATAAALPTIDLAEYNLAGCEVSRFVGIFTGTTNFILSKMYQDNVPFEEAVAEAKRRGIAEPDPRFDLEGWDTACKLVILANALFDAGLRLEQIEREGITGITVEQMLQWREQNLVPKLTGEICRTAHGICASVKPRLYPAEHSFAQVNGATKAVMVETDVMGELLVIGGKSDPRAAAAAACKDLEHILMMHKTP</sequence>
<dbReference type="Pfam" id="PF00742">
    <property type="entry name" value="Homoserine_dh"/>
    <property type="match status" value="1"/>
</dbReference>
<dbReference type="SUPFAM" id="SSF51735">
    <property type="entry name" value="NAD(P)-binding Rossmann-fold domains"/>
    <property type="match status" value="1"/>
</dbReference>
<comment type="catalytic activity">
    <reaction evidence="11">
        <text>L-homoserine + NADP(+) = L-aspartate 4-semialdehyde + NADPH + H(+)</text>
        <dbReference type="Rhea" id="RHEA:15761"/>
        <dbReference type="ChEBI" id="CHEBI:15378"/>
        <dbReference type="ChEBI" id="CHEBI:57476"/>
        <dbReference type="ChEBI" id="CHEBI:57783"/>
        <dbReference type="ChEBI" id="CHEBI:58349"/>
        <dbReference type="ChEBI" id="CHEBI:537519"/>
        <dbReference type="EC" id="1.1.1.3"/>
    </reaction>
    <physiologicalReaction direction="right-to-left" evidence="11">
        <dbReference type="Rhea" id="RHEA:15763"/>
    </physiologicalReaction>
</comment>
<dbReference type="PROSITE" id="PS01042">
    <property type="entry name" value="HOMOSER_DHGENASE"/>
    <property type="match status" value="1"/>
</dbReference>
<keyword evidence="7 14" id="KW-0791">Threonine biosynthesis</keyword>
<evidence type="ECO:0000256" key="9">
    <source>
        <dbReference type="ARBA" id="ARBA00023053"/>
    </source>
</evidence>
<evidence type="ECO:0000256" key="5">
    <source>
        <dbReference type="ARBA" id="ARBA00013376"/>
    </source>
</evidence>
<evidence type="ECO:0000256" key="4">
    <source>
        <dbReference type="ARBA" id="ARBA00013213"/>
    </source>
</evidence>
<evidence type="ECO:0000256" key="6">
    <source>
        <dbReference type="ARBA" id="ARBA00022605"/>
    </source>
</evidence>
<dbReference type="InterPro" id="IPR036291">
    <property type="entry name" value="NAD(P)-bd_dom_sf"/>
</dbReference>
<evidence type="ECO:0000256" key="2">
    <source>
        <dbReference type="ARBA" id="ARBA00005062"/>
    </source>
</evidence>
<evidence type="ECO:0000256" key="12">
    <source>
        <dbReference type="PIRSR" id="PIRSR036497-1"/>
    </source>
</evidence>
<evidence type="ECO:0000313" key="18">
    <source>
        <dbReference type="EMBL" id="RNB87801.1"/>
    </source>
</evidence>
<comment type="pathway">
    <text evidence="2 14">Amino-acid biosynthesis; L-methionine biosynthesis via de novo pathway; L-homoserine from L-aspartate: step 3/3.</text>
</comment>
<dbReference type="InterPro" id="IPR022697">
    <property type="entry name" value="HDH_short"/>
</dbReference>
<dbReference type="OrthoDB" id="9808167at2"/>
<reference evidence="18 19" key="1">
    <citation type="submission" date="2018-10" db="EMBL/GenBank/DDBJ databases">
        <title>Phylogenomics of Brevibacillus.</title>
        <authorList>
            <person name="Dunlap C."/>
        </authorList>
    </citation>
    <scope>NUCLEOTIDE SEQUENCE [LARGE SCALE GENOMIC DNA]</scope>
    <source>
        <strain evidence="18 19">JCM 15716</strain>
    </source>
</reference>
<dbReference type="GO" id="GO:0004412">
    <property type="term" value="F:homoserine dehydrogenase activity"/>
    <property type="evidence" value="ECO:0007669"/>
    <property type="project" value="UniProtKB-EC"/>
</dbReference>
<comment type="similarity">
    <text evidence="3 15">Belongs to the homoserine dehydrogenase family.</text>
</comment>
<evidence type="ECO:0000256" key="8">
    <source>
        <dbReference type="ARBA" id="ARBA00023002"/>
    </source>
</evidence>
<evidence type="ECO:0000256" key="10">
    <source>
        <dbReference type="ARBA" id="ARBA00023167"/>
    </source>
</evidence>
<dbReference type="InterPro" id="IPR005106">
    <property type="entry name" value="Asp/hSer_DH_NAD-bd"/>
</dbReference>
<name>A0A3M8DK12_9BACL</name>
<comment type="pathway">
    <text evidence="1 14">Amino-acid biosynthesis; L-threonine biosynthesis; L-threonine from L-aspartate: step 3/5.</text>
</comment>
<evidence type="ECO:0000259" key="16">
    <source>
        <dbReference type="Pfam" id="PF00742"/>
    </source>
</evidence>
<keyword evidence="8 14" id="KW-0560">Oxidoreductase</keyword>
<evidence type="ECO:0000256" key="1">
    <source>
        <dbReference type="ARBA" id="ARBA00005056"/>
    </source>
</evidence>
<dbReference type="AlphaFoldDB" id="A0A3M8DK12"/>
<dbReference type="InterPro" id="IPR001342">
    <property type="entry name" value="HDH_cat"/>
</dbReference>
<dbReference type="PANTHER" id="PTHR43331">
    <property type="entry name" value="HOMOSERINE DEHYDROGENASE"/>
    <property type="match status" value="1"/>
</dbReference>
<dbReference type="FunFam" id="3.30.360.10:FF:000005">
    <property type="entry name" value="Homoserine dehydrogenase"/>
    <property type="match status" value="1"/>
</dbReference>
<keyword evidence="6 14" id="KW-0028">Amino-acid biosynthesis</keyword>
<dbReference type="GO" id="GO:0050661">
    <property type="term" value="F:NADP binding"/>
    <property type="evidence" value="ECO:0007669"/>
    <property type="project" value="InterPro"/>
</dbReference>
<dbReference type="SUPFAM" id="SSF55347">
    <property type="entry name" value="Glyceraldehyde-3-phosphate dehydrogenase-like, C-terminal domain"/>
    <property type="match status" value="1"/>
</dbReference>
<feature type="binding site" evidence="13">
    <location>
        <position position="127"/>
    </location>
    <ligand>
        <name>NADPH</name>
        <dbReference type="ChEBI" id="CHEBI:57783"/>
    </ligand>
</feature>
<keyword evidence="9" id="KW-0915">Sodium</keyword>
<dbReference type="UniPathway" id="UPA00050">
    <property type="reaction ID" value="UER00063"/>
</dbReference>
<evidence type="ECO:0000256" key="3">
    <source>
        <dbReference type="ARBA" id="ARBA00006753"/>
    </source>
</evidence>
<dbReference type="Gene3D" id="3.30.360.10">
    <property type="entry name" value="Dihydrodipicolinate Reductase, domain 2"/>
    <property type="match status" value="1"/>
</dbReference>
<feature type="domain" description="Aspartate/homoserine dehydrogenase NAD-binding" evidence="17">
    <location>
        <begin position="10"/>
        <end position="146"/>
    </location>
</feature>
<dbReference type="Proteomes" id="UP000271031">
    <property type="component" value="Unassembled WGS sequence"/>
</dbReference>
<dbReference type="PIRSF" id="PIRSF036497">
    <property type="entry name" value="HDH_short"/>
    <property type="match status" value="1"/>
</dbReference>
<feature type="active site" description="Proton donor" evidence="12">
    <location>
        <position position="227"/>
    </location>
</feature>
<protein>
    <recommendedName>
        <fullName evidence="5 14">Homoserine dehydrogenase</fullName>
        <ecNumber evidence="4 14">1.1.1.3</ecNumber>
    </recommendedName>
</protein>
<evidence type="ECO:0000256" key="7">
    <source>
        <dbReference type="ARBA" id="ARBA00022697"/>
    </source>
</evidence>
<keyword evidence="19" id="KW-1185">Reference proteome</keyword>
<proteinExistence type="inferred from homology"/>
<accession>A0A3M8DK12</accession>
<dbReference type="GO" id="GO:0009088">
    <property type="term" value="P:threonine biosynthetic process"/>
    <property type="evidence" value="ECO:0007669"/>
    <property type="project" value="UniProtKB-UniPathway"/>
</dbReference>
<gene>
    <name evidence="18" type="ORF">EDM56_13305</name>
</gene>
<evidence type="ECO:0000259" key="17">
    <source>
        <dbReference type="Pfam" id="PF03447"/>
    </source>
</evidence>
<dbReference type="EC" id="1.1.1.3" evidence="4 14"/>
<evidence type="ECO:0000256" key="14">
    <source>
        <dbReference type="RuleBase" id="RU000579"/>
    </source>
</evidence>
<dbReference type="UniPathway" id="UPA00051">
    <property type="reaction ID" value="UER00465"/>
</dbReference>
<evidence type="ECO:0000256" key="13">
    <source>
        <dbReference type="PIRSR" id="PIRSR036497-2"/>
    </source>
</evidence>
<keyword evidence="10 14" id="KW-0486">Methionine biosynthesis</keyword>
<evidence type="ECO:0000256" key="11">
    <source>
        <dbReference type="ARBA" id="ARBA00048841"/>
    </source>
</evidence>
<feature type="binding site" evidence="13">
    <location>
        <position position="212"/>
    </location>
    <ligand>
        <name>L-homoserine</name>
        <dbReference type="ChEBI" id="CHEBI:57476"/>
    </ligand>
</feature>
<dbReference type="EMBL" id="RHHQ01000010">
    <property type="protein sequence ID" value="RNB87801.1"/>
    <property type="molecule type" value="Genomic_DNA"/>
</dbReference>
<feature type="binding site" evidence="13">
    <location>
        <begin position="10"/>
        <end position="15"/>
    </location>
    <ligand>
        <name>NADP(+)</name>
        <dbReference type="ChEBI" id="CHEBI:58349"/>
    </ligand>
</feature>
<dbReference type="InterPro" id="IPR019811">
    <property type="entry name" value="HDH_CS"/>
</dbReference>
<dbReference type="GO" id="GO:0009086">
    <property type="term" value="P:methionine biosynthetic process"/>
    <property type="evidence" value="ECO:0007669"/>
    <property type="project" value="UniProtKB-KW"/>
</dbReference>
<feature type="domain" description="Homoserine dehydrogenase catalytic" evidence="16">
    <location>
        <begin position="159"/>
        <end position="336"/>
    </location>
</feature>